<dbReference type="Gene3D" id="2.170.270.10">
    <property type="entry name" value="SET domain"/>
    <property type="match status" value="1"/>
</dbReference>
<dbReference type="InterPro" id="IPR019041">
    <property type="entry name" value="SSXRD_motif"/>
</dbReference>
<reference evidence="3 4" key="1">
    <citation type="journal article" date="2007" name="Nature">
        <title>Genome of the marsupial Monodelphis domestica reveals innovation in non-coding sequences.</title>
        <authorList>
            <person name="Mikkelsen T.S."/>
            <person name="Wakefield M.J."/>
            <person name="Aken B."/>
            <person name="Amemiya C.T."/>
            <person name="Chang J.L."/>
            <person name="Duke S."/>
            <person name="Garber M."/>
            <person name="Gentles A.J."/>
            <person name="Goodstadt L."/>
            <person name="Heger A."/>
            <person name="Jurka J."/>
            <person name="Kamal M."/>
            <person name="Mauceli E."/>
            <person name="Searle S.M."/>
            <person name="Sharpe T."/>
            <person name="Baker M.L."/>
            <person name="Batzer M.A."/>
            <person name="Benos P.V."/>
            <person name="Belov K."/>
            <person name="Clamp M."/>
            <person name="Cook A."/>
            <person name="Cuff J."/>
            <person name="Das R."/>
            <person name="Davidow L."/>
            <person name="Deakin J.E."/>
            <person name="Fazzari M.J."/>
            <person name="Glass J.L."/>
            <person name="Grabherr M."/>
            <person name="Greally J.M."/>
            <person name="Gu W."/>
            <person name="Hore T.A."/>
            <person name="Huttley G.A."/>
            <person name="Kleber M."/>
            <person name="Jirtle R.L."/>
            <person name="Koina E."/>
            <person name="Lee J.T."/>
            <person name="Mahony S."/>
            <person name="Marra M.A."/>
            <person name="Miller R.D."/>
            <person name="Nicholls R.D."/>
            <person name="Oda M."/>
            <person name="Papenfuss A.T."/>
            <person name="Parra Z.E."/>
            <person name="Pollock D.D."/>
            <person name="Ray D.A."/>
            <person name="Schein J.E."/>
            <person name="Speed T.P."/>
            <person name="Thompson K."/>
            <person name="VandeBerg J.L."/>
            <person name="Wade C.M."/>
            <person name="Walker J.A."/>
            <person name="Waters P.D."/>
            <person name="Webber C."/>
            <person name="Weidman J.R."/>
            <person name="Xie X."/>
            <person name="Zody M.C."/>
            <person name="Baldwin J."/>
            <person name="Abdouelleil A."/>
            <person name="Abdulkadir J."/>
            <person name="Abebe A."/>
            <person name="Abera B."/>
            <person name="Abreu J."/>
            <person name="Acer S.C."/>
            <person name="Aftuck L."/>
            <person name="Alexander A."/>
            <person name="An P."/>
            <person name="Anderson E."/>
            <person name="Anderson S."/>
            <person name="Arachi H."/>
            <person name="Azer M."/>
            <person name="Bachantsang P."/>
            <person name="Barry A."/>
            <person name="Bayul T."/>
            <person name="Berlin A."/>
            <person name="Bessette D."/>
            <person name="Bloom T."/>
            <person name="Bloom T."/>
            <person name="Boguslavskiy L."/>
            <person name="Bonnet C."/>
            <person name="Boukhgalter B."/>
            <person name="Bourzgui I."/>
            <person name="Brown A."/>
            <person name="Cahill P."/>
            <person name="Channer S."/>
            <person name="Cheshatsang Y."/>
            <person name="Chuda L."/>
            <person name="Citroen M."/>
            <person name="Collymore A."/>
            <person name="Cooke P."/>
            <person name="Costello M."/>
            <person name="D'Aco K."/>
            <person name="Daza R."/>
            <person name="De Haan G."/>
            <person name="DeGray S."/>
            <person name="DeMaso C."/>
            <person name="Dhargay N."/>
            <person name="Dooley K."/>
            <person name="Dooley E."/>
            <person name="Doricent M."/>
            <person name="Dorje P."/>
            <person name="Dorjee K."/>
            <person name="Dupes A."/>
            <person name="Elong R."/>
            <person name="Falk J."/>
            <person name="Farina A."/>
            <person name="Faro S."/>
            <person name="Ferguson D."/>
            <person name="Fisher S."/>
            <person name="Foley C.D."/>
            <person name="Franke A."/>
            <person name="Friedrich D."/>
            <person name="Gadbois L."/>
            <person name="Gearin G."/>
            <person name="Gearin C.R."/>
            <person name="Giannoukos G."/>
            <person name="Goode T."/>
            <person name="Graham J."/>
            <person name="Grandbois E."/>
            <person name="Grewal S."/>
            <person name="Gyaltsen K."/>
            <person name="Hafez N."/>
            <person name="Hagos B."/>
            <person name="Hall J."/>
            <person name="Henson C."/>
            <person name="Hollinger A."/>
            <person name="Honan T."/>
            <person name="Huard M.D."/>
            <person name="Hughes L."/>
            <person name="Hurhula B."/>
            <person name="Husby M.E."/>
            <person name="Kamat A."/>
            <person name="Kanga B."/>
            <person name="Kashin S."/>
            <person name="Khazanovich D."/>
            <person name="Kisner P."/>
            <person name="Lance K."/>
            <person name="Lara M."/>
            <person name="Lee W."/>
            <person name="Lennon N."/>
            <person name="Letendre F."/>
            <person name="LeVine R."/>
            <person name="Lipovsky A."/>
            <person name="Liu X."/>
            <person name="Liu J."/>
            <person name="Liu S."/>
            <person name="Lokyitsang T."/>
            <person name="Lokyitsang Y."/>
            <person name="Lubonja R."/>
            <person name="Lui A."/>
            <person name="MacDonald P."/>
            <person name="Magnisalis V."/>
            <person name="Maru K."/>
            <person name="Matthews C."/>
            <person name="McCusker W."/>
            <person name="McDonough S."/>
            <person name="Mehta T."/>
            <person name="Meldrim J."/>
            <person name="Meneus L."/>
            <person name="Mihai O."/>
            <person name="Mihalev A."/>
            <person name="Mihova T."/>
            <person name="Mittelman R."/>
            <person name="Mlenga V."/>
            <person name="Montmayeur A."/>
            <person name="Mulrain L."/>
            <person name="Navidi A."/>
            <person name="Naylor J."/>
            <person name="Negash T."/>
            <person name="Nguyen T."/>
            <person name="Nguyen N."/>
            <person name="Nicol R."/>
            <person name="Norbu C."/>
            <person name="Norbu N."/>
            <person name="Novod N."/>
            <person name="O'Neill B."/>
            <person name="Osman S."/>
            <person name="Markiewicz E."/>
            <person name="Oyono O.L."/>
            <person name="Patti C."/>
            <person name="Phunkhang P."/>
            <person name="Pierre F."/>
            <person name="Priest M."/>
            <person name="Raghuraman S."/>
            <person name="Rege F."/>
            <person name="Reyes R."/>
            <person name="Rise C."/>
            <person name="Rogov P."/>
            <person name="Ross K."/>
            <person name="Ryan E."/>
            <person name="Settipalli S."/>
            <person name="Shea T."/>
            <person name="Sherpa N."/>
            <person name="Shi L."/>
            <person name="Shih D."/>
            <person name="Sparrow T."/>
            <person name="Spaulding J."/>
            <person name="Stalker J."/>
            <person name="Stange-Thomann N."/>
            <person name="Stavropoulos S."/>
            <person name="Stone C."/>
            <person name="Strader C."/>
            <person name="Tesfaye S."/>
            <person name="Thomson T."/>
            <person name="Thoulutsang Y."/>
            <person name="Thoulutsang D."/>
            <person name="Topham K."/>
            <person name="Topping I."/>
            <person name="Tsamla T."/>
            <person name="Vassiliev H."/>
            <person name="Vo A."/>
            <person name="Wangchuk T."/>
            <person name="Wangdi T."/>
            <person name="Weiand M."/>
            <person name="Wilkinson J."/>
            <person name="Wilson A."/>
            <person name="Yadav S."/>
            <person name="Young G."/>
            <person name="Yu Q."/>
            <person name="Zembek L."/>
            <person name="Zhong D."/>
            <person name="Zimmer A."/>
            <person name="Zwirko Z."/>
            <person name="Jaffe D.B."/>
            <person name="Alvarez P."/>
            <person name="Brockman W."/>
            <person name="Butler J."/>
            <person name="Chin C."/>
            <person name="Gnerre S."/>
            <person name="MacCallum I."/>
            <person name="Graves J.A."/>
            <person name="Ponting C.P."/>
            <person name="Breen M."/>
            <person name="Samollow P.B."/>
            <person name="Lander E.S."/>
            <person name="Lindblad-Toh K."/>
        </authorList>
    </citation>
    <scope>NUCLEOTIDE SEQUENCE [LARGE SCALE GENOMIC DNA]</scope>
</reference>
<dbReference type="PANTHER" id="PTHR14112">
    <property type="entry name" value="SYNOVIAL SARCOMA, X MEMBER"/>
    <property type="match status" value="1"/>
</dbReference>
<feature type="region of interest" description="Disordered" evidence="1">
    <location>
        <begin position="1"/>
        <end position="23"/>
    </location>
</feature>
<dbReference type="FunCoup" id="F6WQP0">
    <property type="interactions" value="1"/>
</dbReference>
<evidence type="ECO:0000259" key="2">
    <source>
        <dbReference type="PROSITE" id="PS50806"/>
    </source>
</evidence>
<dbReference type="InterPro" id="IPR001909">
    <property type="entry name" value="KRAB"/>
</dbReference>
<feature type="region of interest" description="Disordered" evidence="1">
    <location>
        <begin position="101"/>
        <end position="124"/>
    </location>
</feature>
<feature type="compositionally biased region" description="Polar residues" evidence="1">
    <location>
        <begin position="1"/>
        <end position="19"/>
    </location>
</feature>
<dbReference type="InterPro" id="IPR036051">
    <property type="entry name" value="KRAB_dom_sf"/>
</dbReference>
<feature type="compositionally biased region" description="Basic residues" evidence="1">
    <location>
        <begin position="103"/>
        <end position="116"/>
    </location>
</feature>
<dbReference type="Bgee" id="ENSMODG00000023784">
    <property type="expression patterns" value="Expressed in blood and 3 other cell types or tissues"/>
</dbReference>
<dbReference type="InParanoid" id="F6WQP0"/>
<dbReference type="PROSITE" id="PS50806">
    <property type="entry name" value="KRAB_RELATED"/>
    <property type="match status" value="1"/>
</dbReference>
<evidence type="ECO:0000313" key="3">
    <source>
        <dbReference type="Ensembl" id="ENSMODP00000031611.3"/>
    </source>
</evidence>
<dbReference type="HOGENOM" id="CLU_042879_0_0_1"/>
<organism evidence="3 4">
    <name type="scientific">Monodelphis domestica</name>
    <name type="common">Gray short-tailed opossum</name>
    <dbReference type="NCBI Taxonomy" id="13616"/>
    <lineage>
        <taxon>Eukaryota</taxon>
        <taxon>Metazoa</taxon>
        <taxon>Chordata</taxon>
        <taxon>Craniata</taxon>
        <taxon>Vertebrata</taxon>
        <taxon>Euteleostomi</taxon>
        <taxon>Mammalia</taxon>
        <taxon>Metatheria</taxon>
        <taxon>Didelphimorphia</taxon>
        <taxon>Didelphidae</taxon>
        <taxon>Monodelphis</taxon>
    </lineage>
</organism>
<dbReference type="SUPFAM" id="SSF109640">
    <property type="entry name" value="KRAB domain (Kruppel-associated box)"/>
    <property type="match status" value="1"/>
</dbReference>
<dbReference type="PANTHER" id="PTHR14112:SF1">
    <property type="entry name" value="KRAB-RELATED DOMAIN-CONTAINING PROTEIN"/>
    <property type="match status" value="1"/>
</dbReference>
<dbReference type="InterPro" id="IPR003655">
    <property type="entry name" value="aKRAB"/>
</dbReference>
<dbReference type="eggNOG" id="KOG2461">
    <property type="taxonomic scope" value="Eukaryota"/>
</dbReference>
<proteinExistence type="predicted"/>
<dbReference type="GO" id="GO:0006355">
    <property type="term" value="P:regulation of DNA-templated transcription"/>
    <property type="evidence" value="ECO:0007669"/>
    <property type="project" value="InterPro"/>
</dbReference>
<dbReference type="Pfam" id="PF21549">
    <property type="entry name" value="PRDM2_PR"/>
    <property type="match status" value="1"/>
</dbReference>
<name>F6WQP0_MONDO</name>
<dbReference type="InterPro" id="IPR001214">
    <property type="entry name" value="SET_dom"/>
</dbReference>
<evidence type="ECO:0000256" key="1">
    <source>
        <dbReference type="SAM" id="MobiDB-lite"/>
    </source>
</evidence>
<dbReference type="SMART" id="SM00349">
    <property type="entry name" value="KRAB"/>
    <property type="match status" value="1"/>
</dbReference>
<dbReference type="InterPro" id="IPR046341">
    <property type="entry name" value="SET_dom_sf"/>
</dbReference>
<reference evidence="3" key="3">
    <citation type="submission" date="2025-09" db="UniProtKB">
        <authorList>
            <consortium name="Ensembl"/>
        </authorList>
    </citation>
    <scope>IDENTIFICATION</scope>
</reference>
<feature type="domain" description="KRAB-related" evidence="2">
    <location>
        <begin position="18"/>
        <end position="85"/>
    </location>
</feature>
<dbReference type="AlphaFoldDB" id="F6WQP0"/>
<protein>
    <recommendedName>
        <fullName evidence="2">KRAB-related domain-containing protein</fullName>
    </recommendedName>
</protein>
<sequence length="318" mass="35749">MSGDSSSDASPEEGSQSQGEDAFKDISTYFSKKQWVKLKEWEKVRLKNVKRNYEAMIKIGLSVPRPAFMCRGRQNKKVKVEESGDSDEEWIPKQLVKTLRFPSRAKQRTHPKNKAKKPADPKAEGMMDLSEELKTVVMNNLTISEEVKKQMDGICTSNQLTEGKLDCRRKDVEVHIYSLRERKYQVYQEMWDPQDDDYLYCEECQIFFLDSCPLHGPPTFVQDSAMVKGHPYCSAITLPPGLRIGLSGIPGAGLGVWNEASTLPLGLHFGPYKGKMTEDDEAANSGYSWMVRQTSTLVLGLSSPQPSSLPVSGLTLRT</sequence>
<dbReference type="Proteomes" id="UP000002280">
    <property type="component" value="Chromosome 4"/>
</dbReference>
<dbReference type="OMA" id="YSWLVRR"/>
<reference evidence="3" key="2">
    <citation type="submission" date="2025-08" db="UniProtKB">
        <authorList>
            <consortium name="Ensembl"/>
        </authorList>
    </citation>
    <scope>IDENTIFICATION</scope>
</reference>
<dbReference type="Ensembl" id="ENSMODT00000033185.3">
    <property type="protein sequence ID" value="ENSMODP00000031611.3"/>
    <property type="gene ID" value="ENSMODG00000023784.3"/>
</dbReference>
<accession>F6WQP0</accession>
<dbReference type="STRING" id="13616.ENSMODP00000031611"/>
<dbReference type="GO" id="GO:0005634">
    <property type="term" value="C:nucleus"/>
    <property type="evidence" value="ECO:0007669"/>
    <property type="project" value="InterPro"/>
</dbReference>
<keyword evidence="4" id="KW-1185">Reference proteome</keyword>
<dbReference type="Pfam" id="PF09514">
    <property type="entry name" value="SSXRD"/>
    <property type="match status" value="1"/>
</dbReference>
<dbReference type="GeneTree" id="ENSGT00940000158211"/>
<evidence type="ECO:0000313" key="4">
    <source>
        <dbReference type="Proteomes" id="UP000002280"/>
    </source>
</evidence>